<dbReference type="Pfam" id="PF08817">
    <property type="entry name" value="YukD"/>
    <property type="match status" value="1"/>
</dbReference>
<keyword evidence="4" id="KW-1185">Reference proteome</keyword>
<feature type="transmembrane region" description="Helical" evidence="1">
    <location>
        <begin position="214"/>
        <end position="231"/>
    </location>
</feature>
<reference evidence="3 4" key="1">
    <citation type="submission" date="2021-03" db="EMBL/GenBank/DDBJ databases">
        <title>Actinomadura violae sp. nov., isolated from lichen in Thailand.</title>
        <authorList>
            <person name="Kanchanasin P."/>
            <person name="Saeng-In P."/>
            <person name="Phongsopitanun W."/>
            <person name="Yuki M."/>
            <person name="Kudo T."/>
            <person name="Ohkuma M."/>
            <person name="Tanasupawat S."/>
        </authorList>
    </citation>
    <scope>NUCLEOTIDE SEQUENCE [LARGE SCALE GENOMIC DNA]</scope>
    <source>
        <strain evidence="3 4">LCR2-06</strain>
    </source>
</reference>
<dbReference type="EMBL" id="JAGEPF010000043">
    <property type="protein sequence ID" value="MBO2465258.1"/>
    <property type="molecule type" value="Genomic_DNA"/>
</dbReference>
<dbReference type="InterPro" id="IPR044049">
    <property type="entry name" value="EccD_transm"/>
</dbReference>
<feature type="transmembrane region" description="Helical" evidence="1">
    <location>
        <begin position="243"/>
        <end position="262"/>
    </location>
</feature>
<proteinExistence type="predicted"/>
<dbReference type="Proteomes" id="UP000680206">
    <property type="component" value="Unassembled WGS sequence"/>
</dbReference>
<keyword evidence="1" id="KW-1133">Transmembrane helix</keyword>
<keyword evidence="1" id="KW-0472">Membrane</keyword>
<sequence length="435" mass="43734">MTLVGEHRRVDVVLPSAEPVGALMPDILGLLGDQVQQPAQLRQLVTAAGEVLAGDATFADRAVPDGSVLRLVRADEPLPAPVVHEVPDAVDGALGGHALRWSPGAARWTAIITFALAALAAGIVVNRAQGGGAPAAGVLGLGVVALVSGVVAGVLGRVPLATALSLGGGALVAVGTWALADVHGWPGWSRWCGLAIIIGLVSVASCWSSPLGRGGIIGGAVVLLLAFVWAGCELGGLSPAQNGAVLAIVCVVLLSTMLRSALSLSGLTSLDDQRAAGASVARADVLTALAATHRSLLIATLAVAVAAGAAGTVAVGTFDAWSASMTALLAAIVASRARVFPLVPQKAALWTAALIMYGAVAYGWAVNVSWGGFAGAGMLVVLAVLPLTVLTASPAEHVRARLRRITNRLEAVAVVALIPVALGTFGVFTRLLHTF</sequence>
<name>A0ABS3S953_9ACTN</name>
<keyword evidence="1" id="KW-0812">Transmembrane</keyword>
<feature type="transmembrane region" description="Helical" evidence="1">
    <location>
        <begin position="188"/>
        <end position="207"/>
    </location>
</feature>
<evidence type="ECO:0000313" key="4">
    <source>
        <dbReference type="Proteomes" id="UP000680206"/>
    </source>
</evidence>
<organism evidence="3 4">
    <name type="scientific">Actinomadura violacea</name>
    <dbReference type="NCBI Taxonomy" id="2819934"/>
    <lineage>
        <taxon>Bacteria</taxon>
        <taxon>Bacillati</taxon>
        <taxon>Actinomycetota</taxon>
        <taxon>Actinomycetes</taxon>
        <taxon>Streptosporangiales</taxon>
        <taxon>Thermomonosporaceae</taxon>
        <taxon>Actinomadura</taxon>
    </lineage>
</organism>
<feature type="transmembrane region" description="Helical" evidence="1">
    <location>
        <begin position="370"/>
        <end position="390"/>
    </location>
</feature>
<dbReference type="InterPro" id="IPR024962">
    <property type="entry name" value="YukD-like"/>
</dbReference>
<comment type="caution">
    <text evidence="3">The sequence shown here is derived from an EMBL/GenBank/DDBJ whole genome shotgun (WGS) entry which is preliminary data.</text>
</comment>
<feature type="domain" description="EccD-like transmembrane" evidence="2">
    <location>
        <begin position="107"/>
        <end position="431"/>
    </location>
</feature>
<dbReference type="Pfam" id="PF19053">
    <property type="entry name" value="EccD"/>
    <property type="match status" value="1"/>
</dbReference>
<feature type="transmembrane region" description="Helical" evidence="1">
    <location>
        <begin position="105"/>
        <end position="125"/>
    </location>
</feature>
<dbReference type="RefSeq" id="WP_208252105.1">
    <property type="nucleotide sequence ID" value="NZ_JAGEPF010000043.1"/>
</dbReference>
<evidence type="ECO:0000313" key="3">
    <source>
        <dbReference type="EMBL" id="MBO2465258.1"/>
    </source>
</evidence>
<evidence type="ECO:0000256" key="1">
    <source>
        <dbReference type="SAM" id="Phobius"/>
    </source>
</evidence>
<feature type="transmembrane region" description="Helical" evidence="1">
    <location>
        <begin position="347"/>
        <end position="364"/>
    </location>
</feature>
<accession>A0ABS3S953</accession>
<feature type="transmembrane region" description="Helical" evidence="1">
    <location>
        <begin position="163"/>
        <end position="182"/>
    </location>
</feature>
<protein>
    <submittedName>
        <fullName evidence="3">Type VII secretion integral membrane protein EccD</fullName>
    </submittedName>
</protein>
<feature type="transmembrane region" description="Helical" evidence="1">
    <location>
        <begin position="137"/>
        <end position="156"/>
    </location>
</feature>
<feature type="transmembrane region" description="Helical" evidence="1">
    <location>
        <begin position="296"/>
        <end position="315"/>
    </location>
</feature>
<gene>
    <name evidence="3" type="ORF">J4709_47625</name>
</gene>
<feature type="transmembrane region" description="Helical" evidence="1">
    <location>
        <begin position="411"/>
        <end position="432"/>
    </location>
</feature>
<dbReference type="Gene3D" id="3.10.20.90">
    <property type="entry name" value="Phosphatidylinositol 3-kinase Catalytic Subunit, Chain A, domain 1"/>
    <property type="match status" value="1"/>
</dbReference>
<feature type="transmembrane region" description="Helical" evidence="1">
    <location>
        <begin position="321"/>
        <end position="340"/>
    </location>
</feature>
<evidence type="ECO:0000259" key="2">
    <source>
        <dbReference type="Pfam" id="PF19053"/>
    </source>
</evidence>